<feature type="binding site" evidence="17">
    <location>
        <begin position="102"/>
        <end position="103"/>
    </location>
    <ligand>
        <name>ATP</name>
        <dbReference type="ChEBI" id="CHEBI:30616"/>
    </ligand>
</feature>
<proteinExistence type="inferred from homology"/>
<comment type="caution">
    <text evidence="20">The sequence shown here is derived from an EMBL/GenBank/DDBJ whole genome shotgun (WGS) entry which is preliminary data.</text>
</comment>
<gene>
    <name evidence="20" type="ORF">FD21_GL000721</name>
</gene>
<evidence type="ECO:0000256" key="7">
    <source>
        <dbReference type="ARBA" id="ARBA00022741"/>
    </source>
</evidence>
<dbReference type="Proteomes" id="UP000051576">
    <property type="component" value="Unassembled WGS sequence"/>
</dbReference>
<feature type="binding site" evidence="18">
    <location>
        <position position="83"/>
    </location>
    <ligand>
        <name>a divalent metal cation</name>
        <dbReference type="ChEBI" id="CHEBI:60240"/>
    </ligand>
</feature>
<keyword evidence="10 19" id="KW-1133">Transmembrane helix</keyword>
<evidence type="ECO:0000256" key="3">
    <source>
        <dbReference type="ARBA" id="ARBA00022475"/>
    </source>
</evidence>
<feature type="binding site" evidence="17">
    <location>
        <position position="35"/>
    </location>
    <ligand>
        <name>ATP</name>
        <dbReference type="ChEBI" id="CHEBI:30616"/>
    </ligand>
</feature>
<evidence type="ECO:0000256" key="10">
    <source>
        <dbReference type="ARBA" id="ARBA00022989"/>
    </source>
</evidence>
<evidence type="ECO:0000256" key="4">
    <source>
        <dbReference type="ARBA" id="ARBA00022516"/>
    </source>
</evidence>
<keyword evidence="7 17" id="KW-0547">Nucleotide-binding</keyword>
<comment type="similarity">
    <text evidence="2">Belongs to the bacterial diacylglycerol kinase family.</text>
</comment>
<accession>A0A0R2CMJ1</accession>
<dbReference type="Gene3D" id="1.10.287.3610">
    <property type="match status" value="1"/>
</dbReference>
<keyword evidence="18" id="KW-0460">Magnesium</keyword>
<evidence type="ECO:0000256" key="12">
    <source>
        <dbReference type="ARBA" id="ARBA00023136"/>
    </source>
</evidence>
<evidence type="ECO:0000256" key="15">
    <source>
        <dbReference type="PIRSR" id="PIRSR600829-1"/>
    </source>
</evidence>
<keyword evidence="9 17" id="KW-0067">ATP-binding</keyword>
<keyword evidence="21" id="KW-1185">Reference proteome</keyword>
<dbReference type="GO" id="GO:0008654">
    <property type="term" value="P:phospholipid biosynthetic process"/>
    <property type="evidence" value="ECO:0007669"/>
    <property type="project" value="UniProtKB-KW"/>
</dbReference>
<evidence type="ECO:0000313" key="20">
    <source>
        <dbReference type="EMBL" id="KRM89675.1"/>
    </source>
</evidence>
<dbReference type="STRING" id="1133569.FD21_GL000721"/>
<dbReference type="EMBL" id="AYYX01000002">
    <property type="protein sequence ID" value="KRM89675.1"/>
    <property type="molecule type" value="Genomic_DNA"/>
</dbReference>
<feature type="binding site" evidence="18">
    <location>
        <position position="35"/>
    </location>
    <ligand>
        <name>a divalent metal cation</name>
        <dbReference type="ChEBI" id="CHEBI:60240"/>
    </ligand>
</feature>
<feature type="binding site" evidence="17">
    <location>
        <position position="83"/>
    </location>
    <ligand>
        <name>ATP</name>
        <dbReference type="ChEBI" id="CHEBI:30616"/>
    </ligand>
</feature>
<dbReference type="PANTHER" id="PTHR34299">
    <property type="entry name" value="DIACYLGLYCEROL KINASE"/>
    <property type="match status" value="1"/>
</dbReference>
<evidence type="ECO:0000256" key="5">
    <source>
        <dbReference type="ARBA" id="ARBA00022679"/>
    </source>
</evidence>
<name>A0A0R2CMJ1_9LACO</name>
<keyword evidence="13" id="KW-0594">Phospholipid biosynthesis</keyword>
<dbReference type="PANTHER" id="PTHR34299:SF1">
    <property type="entry name" value="DIACYLGLYCEROL KINASE"/>
    <property type="match status" value="1"/>
</dbReference>
<evidence type="ECO:0008006" key="22">
    <source>
        <dbReference type="Google" id="ProtNLM"/>
    </source>
</evidence>
<evidence type="ECO:0000256" key="19">
    <source>
        <dbReference type="SAM" id="Phobius"/>
    </source>
</evidence>
<feature type="transmembrane region" description="Helical" evidence="19">
    <location>
        <begin position="43"/>
        <end position="70"/>
    </location>
</feature>
<feature type="transmembrane region" description="Helical" evidence="19">
    <location>
        <begin position="104"/>
        <end position="126"/>
    </location>
</feature>
<reference evidence="20 21" key="1">
    <citation type="journal article" date="2015" name="Genome Announc.">
        <title>Expanding the biotechnology potential of lactobacilli through comparative genomics of 213 strains and associated genera.</title>
        <authorList>
            <person name="Sun Z."/>
            <person name="Harris H.M."/>
            <person name="McCann A."/>
            <person name="Guo C."/>
            <person name="Argimon S."/>
            <person name="Zhang W."/>
            <person name="Yang X."/>
            <person name="Jeffery I.B."/>
            <person name="Cooney J.C."/>
            <person name="Kagawa T.F."/>
            <person name="Liu W."/>
            <person name="Song Y."/>
            <person name="Salvetti E."/>
            <person name="Wrobel A."/>
            <person name="Rasinkangas P."/>
            <person name="Parkhill J."/>
            <person name="Rea M.C."/>
            <person name="O'Sullivan O."/>
            <person name="Ritari J."/>
            <person name="Douillard F.P."/>
            <person name="Paul Ross R."/>
            <person name="Yang R."/>
            <person name="Briner A.E."/>
            <person name="Felis G.E."/>
            <person name="de Vos W.M."/>
            <person name="Barrangou R."/>
            <person name="Klaenhammer T.R."/>
            <person name="Caufield P.W."/>
            <person name="Cui Y."/>
            <person name="Zhang H."/>
            <person name="O'Toole P.W."/>
        </authorList>
    </citation>
    <scope>NUCLEOTIDE SEQUENCE [LARGE SCALE GENOMIC DNA]</scope>
    <source>
        <strain evidence="20 21">DSM 20605</strain>
    </source>
</reference>
<sequence length="134" mass="15534">MDLKDKEQQRRWKNHNFCQSLRHALTGLKTVWLDERNFRFDTAAMMVAILLGVCLKLSLYEWLWICWSIISVLANEIWNTVIENVVDLVTKFHSDPLAKKAKDMASAAVLLNAIFALLVGVTIFGIKIWQLFIR</sequence>
<dbReference type="InterPro" id="IPR033717">
    <property type="entry name" value="UDPK"/>
</dbReference>
<evidence type="ECO:0000256" key="2">
    <source>
        <dbReference type="ARBA" id="ARBA00005967"/>
    </source>
</evidence>
<comment type="subcellular location">
    <subcellularLocation>
        <location evidence="1">Cell membrane</location>
        <topology evidence="1">Multi-pass membrane protein</topology>
    </subcellularLocation>
</comment>
<keyword evidence="18" id="KW-0479">Metal-binding</keyword>
<feature type="binding site" evidence="16">
    <location>
        <position position="11"/>
    </location>
    <ligand>
        <name>substrate</name>
    </ligand>
</feature>
<keyword evidence="6 19" id="KW-0812">Transmembrane</keyword>
<keyword evidence="11" id="KW-0443">Lipid metabolism</keyword>
<dbReference type="OrthoDB" id="9789934at2"/>
<keyword evidence="5" id="KW-0808">Transferase</keyword>
<dbReference type="CDD" id="cd14265">
    <property type="entry name" value="UDPK_IM_like"/>
    <property type="match status" value="1"/>
</dbReference>
<feature type="binding site" evidence="16">
    <location>
        <position position="106"/>
    </location>
    <ligand>
        <name>substrate</name>
    </ligand>
</feature>
<keyword evidence="12 19" id="KW-0472">Membrane</keyword>
<evidence type="ECO:0000313" key="21">
    <source>
        <dbReference type="Proteomes" id="UP000051576"/>
    </source>
</evidence>
<dbReference type="GO" id="GO:0005524">
    <property type="term" value="F:ATP binding"/>
    <property type="evidence" value="ECO:0007669"/>
    <property type="project" value="UniProtKB-KW"/>
</dbReference>
<feature type="active site" description="Proton acceptor" evidence="15">
    <location>
        <position position="76"/>
    </location>
</feature>
<evidence type="ECO:0000256" key="16">
    <source>
        <dbReference type="PIRSR" id="PIRSR600829-2"/>
    </source>
</evidence>
<dbReference type="InterPro" id="IPR036945">
    <property type="entry name" value="DAGK_sf"/>
</dbReference>
<keyword evidence="8" id="KW-0418">Kinase</keyword>
<dbReference type="Pfam" id="PF01219">
    <property type="entry name" value="DAGK_prokar"/>
    <property type="match status" value="1"/>
</dbReference>
<evidence type="ECO:0000256" key="9">
    <source>
        <dbReference type="ARBA" id="ARBA00022840"/>
    </source>
</evidence>
<dbReference type="InterPro" id="IPR000829">
    <property type="entry name" value="DAGK"/>
</dbReference>
<evidence type="ECO:0000256" key="11">
    <source>
        <dbReference type="ARBA" id="ARBA00023098"/>
    </source>
</evidence>
<evidence type="ECO:0000256" key="13">
    <source>
        <dbReference type="ARBA" id="ARBA00023209"/>
    </source>
</evidence>
<keyword evidence="3" id="KW-1003">Cell membrane</keyword>
<evidence type="ECO:0000256" key="1">
    <source>
        <dbReference type="ARBA" id="ARBA00004651"/>
    </source>
</evidence>
<dbReference type="GO" id="GO:0005886">
    <property type="term" value="C:plasma membrane"/>
    <property type="evidence" value="ECO:0007669"/>
    <property type="project" value="UniProtKB-SubCell"/>
</dbReference>
<protein>
    <recommendedName>
        <fullName evidence="22">Diacylglycerol kinase</fullName>
    </recommendedName>
</protein>
<dbReference type="AlphaFoldDB" id="A0A0R2CMJ1"/>
<dbReference type="PATRIC" id="fig|1133569.4.peg.781"/>
<feature type="binding site" evidence="16">
    <location>
        <position position="76"/>
    </location>
    <ligand>
        <name>substrate</name>
    </ligand>
</feature>
<evidence type="ECO:0000256" key="18">
    <source>
        <dbReference type="PIRSR" id="PIRSR600829-4"/>
    </source>
</evidence>
<dbReference type="GO" id="GO:0046872">
    <property type="term" value="F:metal ion binding"/>
    <property type="evidence" value="ECO:0007669"/>
    <property type="project" value="UniProtKB-KW"/>
</dbReference>
<keyword evidence="14" id="KW-1208">Phospholipid metabolism</keyword>
<dbReference type="RefSeq" id="WP_100220259.1">
    <property type="nucleotide sequence ID" value="NZ_AHYZ01000070.1"/>
</dbReference>
<keyword evidence="4" id="KW-0444">Lipid biosynthesis</keyword>
<organism evidence="20 21">
    <name type="scientific">Liquorilactobacillus vini DSM 20605</name>
    <dbReference type="NCBI Taxonomy" id="1133569"/>
    <lineage>
        <taxon>Bacteria</taxon>
        <taxon>Bacillati</taxon>
        <taxon>Bacillota</taxon>
        <taxon>Bacilli</taxon>
        <taxon>Lactobacillales</taxon>
        <taxon>Lactobacillaceae</taxon>
        <taxon>Liquorilactobacillus</taxon>
    </lineage>
</organism>
<dbReference type="GO" id="GO:0016301">
    <property type="term" value="F:kinase activity"/>
    <property type="evidence" value="ECO:0007669"/>
    <property type="project" value="UniProtKB-KW"/>
</dbReference>
<dbReference type="eggNOG" id="COG0818">
    <property type="taxonomic scope" value="Bacteria"/>
</dbReference>
<evidence type="ECO:0000256" key="17">
    <source>
        <dbReference type="PIRSR" id="PIRSR600829-3"/>
    </source>
</evidence>
<evidence type="ECO:0000256" key="14">
    <source>
        <dbReference type="ARBA" id="ARBA00023264"/>
    </source>
</evidence>
<comment type="cofactor">
    <cofactor evidence="18">
        <name>Mg(2+)</name>
        <dbReference type="ChEBI" id="CHEBI:18420"/>
    </cofactor>
    <text evidence="18">Mn(2+), Zn(2+), Cd(2+) and Co(2+) support activity to lesser extents.</text>
</comment>
<evidence type="ECO:0000256" key="6">
    <source>
        <dbReference type="ARBA" id="ARBA00022692"/>
    </source>
</evidence>
<feature type="binding site" evidence="17">
    <location>
        <position position="11"/>
    </location>
    <ligand>
        <name>ATP</name>
        <dbReference type="ChEBI" id="CHEBI:30616"/>
    </ligand>
</feature>
<evidence type="ECO:0000256" key="8">
    <source>
        <dbReference type="ARBA" id="ARBA00022777"/>
    </source>
</evidence>